<gene>
    <name evidence="18" type="ORF">BG53_08875</name>
</gene>
<comment type="catalytic activity">
    <reaction evidence="12">
        <text>Preferential cleavage: (Ac)2-L-Lys-D-Ala-|-D-Ala. Also transpeptidation of peptidyl-alanyl moieties that are N-acyl substituents of D-alanine.</text>
        <dbReference type="EC" id="3.4.16.4"/>
    </reaction>
</comment>
<evidence type="ECO:0000256" key="10">
    <source>
        <dbReference type="ARBA" id="ARBA00022984"/>
    </source>
</evidence>
<evidence type="ECO:0000256" key="16">
    <source>
        <dbReference type="SAM" id="Phobius"/>
    </source>
</evidence>
<comment type="pathway">
    <text evidence="2">Cell wall biogenesis; peptidoglycan biosynthesis.</text>
</comment>
<dbReference type="GO" id="GO:0071555">
    <property type="term" value="P:cell wall organization"/>
    <property type="evidence" value="ECO:0007669"/>
    <property type="project" value="UniProtKB-KW"/>
</dbReference>
<dbReference type="EC" id="3.4.16.4" evidence="4"/>
<dbReference type="GO" id="GO:0009252">
    <property type="term" value="P:peptidoglycan biosynthetic process"/>
    <property type="evidence" value="ECO:0007669"/>
    <property type="project" value="UniProtKB-KW"/>
</dbReference>
<dbReference type="InterPro" id="IPR001967">
    <property type="entry name" value="Peptidase_S11_N"/>
</dbReference>
<dbReference type="OrthoDB" id="9791132at2"/>
<evidence type="ECO:0000256" key="12">
    <source>
        <dbReference type="ARBA" id="ARBA00034000"/>
    </source>
</evidence>
<dbReference type="Proteomes" id="UP000053750">
    <property type="component" value="Unassembled WGS sequence"/>
</dbReference>
<dbReference type="SUPFAM" id="SSF69189">
    <property type="entry name" value="Penicillin-binding protein associated domain"/>
    <property type="match status" value="1"/>
</dbReference>
<keyword evidence="11" id="KW-0961">Cell wall biogenesis/degradation</keyword>
<proteinExistence type="inferred from homology"/>
<dbReference type="RefSeq" id="WP_036584232.1">
    <property type="nucleotide sequence ID" value="NZ_KK082169.1"/>
</dbReference>
<dbReference type="InterPro" id="IPR012338">
    <property type="entry name" value="Beta-lactam/transpept-like"/>
</dbReference>
<dbReference type="PRINTS" id="PR00725">
    <property type="entry name" value="DADACBPTASE1"/>
</dbReference>
<evidence type="ECO:0000256" key="8">
    <source>
        <dbReference type="ARBA" id="ARBA00022801"/>
    </source>
</evidence>
<evidence type="ECO:0000256" key="6">
    <source>
        <dbReference type="ARBA" id="ARBA00022670"/>
    </source>
</evidence>
<protein>
    <recommendedName>
        <fullName evidence="4">serine-type D-Ala-D-Ala carboxypeptidase</fullName>
        <ecNumber evidence="4">3.4.16.4</ecNumber>
    </recommendedName>
</protein>
<evidence type="ECO:0000256" key="7">
    <source>
        <dbReference type="ARBA" id="ARBA00022729"/>
    </source>
</evidence>
<dbReference type="SMART" id="SM00936">
    <property type="entry name" value="PBP5_C"/>
    <property type="match status" value="1"/>
</dbReference>
<dbReference type="PANTHER" id="PTHR21581">
    <property type="entry name" value="D-ALANYL-D-ALANINE CARBOXYPEPTIDASE"/>
    <property type="match status" value="1"/>
</dbReference>
<comment type="function">
    <text evidence="1">Removes C-terminal D-alanyl residues from sugar-peptide cell wall precursors.</text>
</comment>
<dbReference type="PANTHER" id="PTHR21581:SF11">
    <property type="entry name" value="D-ALANYL-D-ALANINE CARBOXYPEPTIDASE DACA"/>
    <property type="match status" value="1"/>
</dbReference>
<name>A0A9W5RZV3_9BACL</name>
<evidence type="ECO:0000256" key="14">
    <source>
        <dbReference type="PIRSR" id="PIRSR618044-2"/>
    </source>
</evidence>
<evidence type="ECO:0000256" key="9">
    <source>
        <dbReference type="ARBA" id="ARBA00022960"/>
    </source>
</evidence>
<organism evidence="18 19">
    <name type="scientific">Paenibacillus darwinianus</name>
    <dbReference type="NCBI Taxonomy" id="1380763"/>
    <lineage>
        <taxon>Bacteria</taxon>
        <taxon>Bacillati</taxon>
        <taxon>Bacillota</taxon>
        <taxon>Bacilli</taxon>
        <taxon>Bacillales</taxon>
        <taxon>Paenibacillaceae</taxon>
        <taxon>Paenibacillus</taxon>
    </lineage>
</organism>
<dbReference type="EMBL" id="JFHU01000232">
    <property type="protein sequence ID" value="EXX85308.1"/>
    <property type="molecule type" value="Genomic_DNA"/>
</dbReference>
<evidence type="ECO:0000256" key="13">
    <source>
        <dbReference type="PIRSR" id="PIRSR618044-1"/>
    </source>
</evidence>
<evidence type="ECO:0000313" key="19">
    <source>
        <dbReference type="Proteomes" id="UP000053750"/>
    </source>
</evidence>
<keyword evidence="8" id="KW-0378">Hydrolase</keyword>
<dbReference type="InterPro" id="IPR037167">
    <property type="entry name" value="Peptidase_S11_C_sf"/>
</dbReference>
<dbReference type="AlphaFoldDB" id="A0A9W5RZV3"/>
<keyword evidence="19" id="KW-1185">Reference proteome</keyword>
<keyword evidence="16" id="KW-1133">Transmembrane helix</keyword>
<evidence type="ECO:0000259" key="17">
    <source>
        <dbReference type="SMART" id="SM00936"/>
    </source>
</evidence>
<keyword evidence="6" id="KW-0645">Protease</keyword>
<keyword evidence="7" id="KW-0732">Signal</keyword>
<keyword evidence="9" id="KW-0133">Cell shape</keyword>
<dbReference type="Gene3D" id="3.40.710.10">
    <property type="entry name" value="DD-peptidase/beta-lactamase superfamily"/>
    <property type="match status" value="1"/>
</dbReference>
<keyword evidence="16" id="KW-0812">Transmembrane</keyword>
<feature type="binding site" evidence="14">
    <location>
        <position position="272"/>
    </location>
    <ligand>
        <name>substrate</name>
    </ligand>
</feature>
<feature type="active site" description="Proton acceptor" evidence="13">
    <location>
        <position position="98"/>
    </location>
</feature>
<evidence type="ECO:0000313" key="18">
    <source>
        <dbReference type="EMBL" id="EXX85308.1"/>
    </source>
</evidence>
<dbReference type="Pfam" id="PF07943">
    <property type="entry name" value="PBP5_C"/>
    <property type="match status" value="1"/>
</dbReference>
<dbReference type="Gene3D" id="2.60.410.10">
    <property type="entry name" value="D-Ala-D-Ala carboxypeptidase, C-terminal domain"/>
    <property type="match status" value="1"/>
</dbReference>
<reference evidence="18 19" key="1">
    <citation type="submission" date="2014-02" db="EMBL/GenBank/DDBJ databases">
        <title>Genome sequence of Paenibacillus darwinianus reveals adaptive mechanisms for survival in Antarctic soils.</title>
        <authorList>
            <person name="Dsouza M."/>
            <person name="Taylor M.W."/>
            <person name="Turner S.J."/>
            <person name="Aislabie J."/>
        </authorList>
    </citation>
    <scope>NUCLEOTIDE SEQUENCE [LARGE SCALE GENOMIC DNA]</scope>
    <source>
        <strain evidence="18 19">CE1</strain>
    </source>
</reference>
<feature type="active site" description="Acyl-ester intermediate" evidence="13">
    <location>
        <position position="95"/>
    </location>
</feature>
<dbReference type="InterPro" id="IPR015956">
    <property type="entry name" value="Peniciliin-bd_prot_C_sf"/>
</dbReference>
<dbReference type="GO" id="GO:0008360">
    <property type="term" value="P:regulation of cell shape"/>
    <property type="evidence" value="ECO:0007669"/>
    <property type="project" value="UniProtKB-KW"/>
</dbReference>
<dbReference type="InterPro" id="IPR018044">
    <property type="entry name" value="Peptidase_S11"/>
</dbReference>
<feature type="domain" description="Peptidase S11 D-Ala-D-Ala carboxypeptidase A C-terminal" evidence="17">
    <location>
        <begin position="322"/>
        <end position="422"/>
    </location>
</feature>
<feature type="active site" evidence="13">
    <location>
        <position position="157"/>
    </location>
</feature>
<dbReference type="SUPFAM" id="SSF56601">
    <property type="entry name" value="beta-lactamase/transpeptidase-like"/>
    <property type="match status" value="1"/>
</dbReference>
<dbReference type="Pfam" id="PF00768">
    <property type="entry name" value="Peptidase_S11"/>
    <property type="match status" value="1"/>
</dbReference>
<comment type="caution">
    <text evidence="18">The sequence shown here is derived from an EMBL/GenBank/DDBJ whole genome shotgun (WGS) entry which is preliminary data.</text>
</comment>
<evidence type="ECO:0000256" key="15">
    <source>
        <dbReference type="RuleBase" id="RU004016"/>
    </source>
</evidence>
<comment type="similarity">
    <text evidence="3 15">Belongs to the peptidase S11 family.</text>
</comment>
<evidence type="ECO:0000256" key="1">
    <source>
        <dbReference type="ARBA" id="ARBA00003217"/>
    </source>
</evidence>
<keyword evidence="10" id="KW-0573">Peptidoglycan synthesis</keyword>
<evidence type="ECO:0000256" key="5">
    <source>
        <dbReference type="ARBA" id="ARBA00022645"/>
    </source>
</evidence>
<dbReference type="InterPro" id="IPR012907">
    <property type="entry name" value="Peptidase_S11_C"/>
</dbReference>
<keyword evidence="5" id="KW-0121">Carboxypeptidase</keyword>
<dbReference type="GO" id="GO:0006508">
    <property type="term" value="P:proteolysis"/>
    <property type="evidence" value="ECO:0007669"/>
    <property type="project" value="UniProtKB-KW"/>
</dbReference>
<dbReference type="GO" id="GO:0009002">
    <property type="term" value="F:serine-type D-Ala-D-Ala carboxypeptidase activity"/>
    <property type="evidence" value="ECO:0007669"/>
    <property type="project" value="UniProtKB-EC"/>
</dbReference>
<evidence type="ECO:0000256" key="4">
    <source>
        <dbReference type="ARBA" id="ARBA00012448"/>
    </source>
</evidence>
<evidence type="ECO:0000256" key="11">
    <source>
        <dbReference type="ARBA" id="ARBA00023316"/>
    </source>
</evidence>
<accession>A0A9W5RZV3</accession>
<feature type="transmembrane region" description="Helical" evidence="16">
    <location>
        <begin position="21"/>
        <end position="43"/>
    </location>
</feature>
<keyword evidence="16" id="KW-0472">Membrane</keyword>
<evidence type="ECO:0000256" key="2">
    <source>
        <dbReference type="ARBA" id="ARBA00004752"/>
    </source>
</evidence>
<sequence length="448" mass="48495">MDEGEKGKLKWNRRAAVCKRAVSSFLAVWMVVMTLGTAASYAASDNKSDTGAGVSAAPGGSFTLGDGVAAAILIDAATGQVLYEQNADQPRPPASMTKMMTEYIVLEKIKNKQLTWDTMVTTSKEAASTPVDGSQIYLAEGDQHSVEDLYIAMAVGSANDATIALASHIAGSEAGFVDLMNETAATLGLKTARFTGATGLQADTIITARDTAKLAEIILREDPDFLKYSSIPSYKFRPRDTKPMINWNWMLESNKDVTNFKQFAYEGVDGMKTGYIAESGYNFTGTAERNGMRLISVVMGAKTMQSRFFETAKLFDYGFNNFESKTIVAPKSVVENVKTVKISKGAKTNVAVVTETDVTFLVRKGGESKVEVLETKVKPADELVAPIPAGEPVGTVTYAYTDGSGKQLQKTVNLVTSEEAKKGSWWRLMFRGVRNFFAGLFSGIVDLF</sequence>
<evidence type="ECO:0000256" key="3">
    <source>
        <dbReference type="ARBA" id="ARBA00007164"/>
    </source>
</evidence>